<feature type="coiled-coil region" evidence="1">
    <location>
        <begin position="162"/>
        <end position="189"/>
    </location>
</feature>
<organism evidence="2 3">
    <name type="scientific">Mycena chlorophos</name>
    <name type="common">Agaric fungus</name>
    <name type="synonym">Agaricus chlorophos</name>
    <dbReference type="NCBI Taxonomy" id="658473"/>
    <lineage>
        <taxon>Eukaryota</taxon>
        <taxon>Fungi</taxon>
        <taxon>Dikarya</taxon>
        <taxon>Basidiomycota</taxon>
        <taxon>Agaricomycotina</taxon>
        <taxon>Agaricomycetes</taxon>
        <taxon>Agaricomycetidae</taxon>
        <taxon>Agaricales</taxon>
        <taxon>Marasmiineae</taxon>
        <taxon>Mycenaceae</taxon>
        <taxon>Mycena</taxon>
    </lineage>
</organism>
<keyword evidence="1" id="KW-0175">Coiled coil</keyword>
<keyword evidence="3" id="KW-1185">Reference proteome</keyword>
<gene>
    <name evidence="2" type="ORF">MCHLO_01053</name>
</gene>
<protein>
    <submittedName>
        <fullName evidence="2">Uncharacterized protein</fullName>
    </submittedName>
</protein>
<evidence type="ECO:0000256" key="1">
    <source>
        <dbReference type="SAM" id="Coils"/>
    </source>
</evidence>
<accession>A0ABQ0KWN6</accession>
<name>A0ABQ0KWN6_MYCCL</name>
<dbReference type="Proteomes" id="UP000815677">
    <property type="component" value="Unassembled WGS sequence"/>
</dbReference>
<sequence>MAFLVRHQSPFAQTEPPPTPVALLLAHTDIIIEPGPGLLMHEDLPDTVQPLKRTIVFAENATVHTYPPQATVAPADKISKPTALSRGKLETFDEWKESNAQTEIIRISVKQLANKHLDTTKAFSAQQPQKVNLVRAEAREKHPVLGKYEDTWPVDVLLMAHLKSMSREAKKAEDDAVNAIQELALIQQAASSRRFTRKSLQLKGPDV</sequence>
<evidence type="ECO:0000313" key="3">
    <source>
        <dbReference type="Proteomes" id="UP000815677"/>
    </source>
</evidence>
<proteinExistence type="predicted"/>
<evidence type="ECO:0000313" key="2">
    <source>
        <dbReference type="EMBL" id="GAT43370.1"/>
    </source>
</evidence>
<reference evidence="2" key="1">
    <citation type="submission" date="2014-09" db="EMBL/GenBank/DDBJ databases">
        <title>Genome sequence of the luminous mushroom Mycena chlorophos for searching fungal bioluminescence genes.</title>
        <authorList>
            <person name="Tanaka Y."/>
            <person name="Kasuga D."/>
            <person name="Oba Y."/>
            <person name="Hase S."/>
            <person name="Sato K."/>
            <person name="Oba Y."/>
            <person name="Sakakibara Y."/>
        </authorList>
    </citation>
    <scope>NUCLEOTIDE SEQUENCE</scope>
</reference>
<dbReference type="EMBL" id="DF838882">
    <property type="protein sequence ID" value="GAT43370.1"/>
    <property type="molecule type" value="Genomic_DNA"/>
</dbReference>